<evidence type="ECO:0000256" key="8">
    <source>
        <dbReference type="ARBA" id="ARBA00051875"/>
    </source>
</evidence>
<evidence type="ECO:0000256" key="5">
    <source>
        <dbReference type="ARBA" id="ARBA00022801"/>
    </source>
</evidence>
<comment type="subunit">
    <text evidence="2 10">Homodimer.</text>
</comment>
<protein>
    <recommendedName>
        <fullName evidence="10">dITP/XTP pyrophosphatase</fullName>
        <ecNumber evidence="10">3.6.1.66</ecNumber>
    </recommendedName>
    <alternativeName>
        <fullName evidence="10">Non-canonical purine NTP pyrophosphatase</fullName>
    </alternativeName>
    <alternativeName>
        <fullName evidence="10">Non-standard purine NTP pyrophosphatase</fullName>
    </alternativeName>
    <alternativeName>
        <fullName evidence="10">Nucleoside-triphosphate diphosphatase</fullName>
    </alternativeName>
    <alternativeName>
        <fullName evidence="10">Nucleoside-triphosphate pyrophosphatase</fullName>
        <shortName evidence="10">NTPase</shortName>
    </alternativeName>
</protein>
<keyword evidence="3 10" id="KW-0479">Metal-binding</keyword>
<feature type="active site" description="Proton acceptor" evidence="10">
    <location>
        <position position="72"/>
    </location>
</feature>
<dbReference type="EMBL" id="DXFP01000009">
    <property type="protein sequence ID" value="HIX01343.1"/>
    <property type="molecule type" value="Genomic_DNA"/>
</dbReference>
<evidence type="ECO:0000313" key="12">
    <source>
        <dbReference type="EMBL" id="HIX01343.1"/>
    </source>
</evidence>
<dbReference type="Pfam" id="PF01725">
    <property type="entry name" value="Ham1p_like"/>
    <property type="match status" value="1"/>
</dbReference>
<evidence type="ECO:0000256" key="9">
    <source>
        <dbReference type="ARBA" id="ARBA00052017"/>
    </source>
</evidence>
<accession>A0A9D2A932</accession>
<evidence type="ECO:0000256" key="6">
    <source>
        <dbReference type="ARBA" id="ARBA00022842"/>
    </source>
</evidence>
<dbReference type="Proteomes" id="UP000823963">
    <property type="component" value="Unassembled WGS sequence"/>
</dbReference>
<evidence type="ECO:0000256" key="7">
    <source>
        <dbReference type="ARBA" id="ARBA00023080"/>
    </source>
</evidence>
<dbReference type="GO" id="GO:0005829">
    <property type="term" value="C:cytosol"/>
    <property type="evidence" value="ECO:0007669"/>
    <property type="project" value="TreeGrafter"/>
</dbReference>
<dbReference type="PANTHER" id="PTHR11067:SF9">
    <property type="entry name" value="INOSINE TRIPHOSPHATE PYROPHOSPHATASE"/>
    <property type="match status" value="1"/>
</dbReference>
<comment type="function">
    <text evidence="10">Pyrophosphatase that catalyzes the hydrolysis of nucleoside triphosphates to their monophosphate derivatives, with a high preference for the non-canonical purine nucleotides XTP (xanthosine triphosphate), dITP (deoxyinosine triphosphate) and ITP. Seems to function as a house-cleaning enzyme that removes non-canonical purine nucleotides from the nucleotide pool, thus preventing their incorporation into DNA/RNA and avoiding chromosomal lesions.</text>
</comment>
<feature type="binding site" evidence="10">
    <location>
        <begin position="182"/>
        <end position="183"/>
    </location>
    <ligand>
        <name>substrate</name>
    </ligand>
</feature>
<dbReference type="GO" id="GO:0009117">
    <property type="term" value="P:nucleotide metabolic process"/>
    <property type="evidence" value="ECO:0007669"/>
    <property type="project" value="UniProtKB-KW"/>
</dbReference>
<dbReference type="Gene3D" id="3.90.950.10">
    <property type="match status" value="1"/>
</dbReference>
<name>A0A9D2A932_9LACO</name>
<dbReference type="NCBIfam" id="TIGR00042">
    <property type="entry name" value="RdgB/HAM1 family non-canonical purine NTP pyrophosphatase"/>
    <property type="match status" value="1"/>
</dbReference>
<sequence length="200" mass="22406">MKKILIATKNPGKAREYRKLFSPKGFEVITLLDLDADQIPEIDENGKSFAENAMIKANALMKVMGTTVLADDSGLCVDALDGAPGIYSARYAGDHDDDANRKKLLKELAGVPEEKRTAHFHTSIVVVHPHKQPLEVSGEAEGRILEREVGNRGFGYDPLFYSFDLKKVFAQVTSEEKNSVSHRGKAVRKLMRNFDDWWED</sequence>
<feature type="binding site" evidence="10">
    <location>
        <position position="73"/>
    </location>
    <ligand>
        <name>substrate</name>
    </ligand>
</feature>
<proteinExistence type="inferred from homology"/>
<keyword evidence="4 10" id="KW-0547">Nucleotide-binding</keyword>
<keyword evidence="6 10" id="KW-0460">Magnesium</keyword>
<evidence type="ECO:0000256" key="1">
    <source>
        <dbReference type="ARBA" id="ARBA00008023"/>
    </source>
</evidence>
<reference evidence="12" key="2">
    <citation type="submission" date="2021-04" db="EMBL/GenBank/DDBJ databases">
        <authorList>
            <person name="Gilroy R."/>
        </authorList>
    </citation>
    <scope>NUCLEOTIDE SEQUENCE</scope>
    <source>
        <strain evidence="12">6627</strain>
    </source>
</reference>
<dbReference type="SUPFAM" id="SSF52972">
    <property type="entry name" value="ITPase-like"/>
    <property type="match status" value="1"/>
</dbReference>
<dbReference type="NCBIfam" id="NF011397">
    <property type="entry name" value="PRK14822.1"/>
    <property type="match status" value="1"/>
</dbReference>
<evidence type="ECO:0000256" key="11">
    <source>
        <dbReference type="RuleBase" id="RU003781"/>
    </source>
</evidence>
<feature type="binding site" evidence="10">
    <location>
        <begin position="154"/>
        <end position="157"/>
    </location>
    <ligand>
        <name>substrate</name>
    </ligand>
</feature>
<dbReference type="GO" id="GO:0000166">
    <property type="term" value="F:nucleotide binding"/>
    <property type="evidence" value="ECO:0007669"/>
    <property type="project" value="UniProtKB-KW"/>
</dbReference>
<dbReference type="EC" id="3.6.1.66" evidence="10"/>
<comment type="catalytic activity">
    <reaction evidence="8 10">
        <text>dITP + H2O = dIMP + diphosphate + H(+)</text>
        <dbReference type="Rhea" id="RHEA:28342"/>
        <dbReference type="ChEBI" id="CHEBI:15377"/>
        <dbReference type="ChEBI" id="CHEBI:15378"/>
        <dbReference type="ChEBI" id="CHEBI:33019"/>
        <dbReference type="ChEBI" id="CHEBI:61194"/>
        <dbReference type="ChEBI" id="CHEBI:61382"/>
        <dbReference type="EC" id="3.6.1.66"/>
    </reaction>
</comment>
<comment type="catalytic activity">
    <reaction evidence="9 10">
        <text>XTP + H2O = XMP + diphosphate + H(+)</text>
        <dbReference type="Rhea" id="RHEA:28610"/>
        <dbReference type="ChEBI" id="CHEBI:15377"/>
        <dbReference type="ChEBI" id="CHEBI:15378"/>
        <dbReference type="ChEBI" id="CHEBI:33019"/>
        <dbReference type="ChEBI" id="CHEBI:57464"/>
        <dbReference type="ChEBI" id="CHEBI:61314"/>
        <dbReference type="EC" id="3.6.1.66"/>
    </reaction>
</comment>
<dbReference type="GO" id="GO:0036220">
    <property type="term" value="F:ITP diphosphatase activity"/>
    <property type="evidence" value="ECO:0007669"/>
    <property type="project" value="UniProtKB-UniRule"/>
</dbReference>
<dbReference type="AlphaFoldDB" id="A0A9D2A932"/>
<gene>
    <name evidence="12" type="ORF">H9861_01120</name>
</gene>
<dbReference type="GO" id="GO:0009146">
    <property type="term" value="P:purine nucleoside triphosphate catabolic process"/>
    <property type="evidence" value="ECO:0007669"/>
    <property type="project" value="UniProtKB-UniRule"/>
</dbReference>
<organism evidence="12 13">
    <name type="scientific">Candidatus Ligilactobacillus excrementigallinarum</name>
    <dbReference type="NCBI Taxonomy" id="2838641"/>
    <lineage>
        <taxon>Bacteria</taxon>
        <taxon>Bacillati</taxon>
        <taxon>Bacillota</taxon>
        <taxon>Bacilli</taxon>
        <taxon>Lactobacillales</taxon>
        <taxon>Lactobacillaceae</taxon>
        <taxon>Ligilactobacillus</taxon>
    </lineage>
</organism>
<dbReference type="FunFam" id="3.90.950.10:FF:000001">
    <property type="entry name" value="dITP/XTP pyrophosphatase"/>
    <property type="match status" value="1"/>
</dbReference>
<dbReference type="InterPro" id="IPR029001">
    <property type="entry name" value="ITPase-like_fam"/>
</dbReference>
<keyword evidence="7 10" id="KW-0546">Nucleotide metabolism</keyword>
<evidence type="ECO:0000256" key="2">
    <source>
        <dbReference type="ARBA" id="ARBA00011738"/>
    </source>
</evidence>
<comment type="similarity">
    <text evidence="1 10 11">Belongs to the HAM1 NTPase family.</text>
</comment>
<comment type="catalytic activity">
    <reaction evidence="10">
        <text>ITP + H2O = IMP + diphosphate + H(+)</text>
        <dbReference type="Rhea" id="RHEA:29399"/>
        <dbReference type="ChEBI" id="CHEBI:15377"/>
        <dbReference type="ChEBI" id="CHEBI:15378"/>
        <dbReference type="ChEBI" id="CHEBI:33019"/>
        <dbReference type="ChEBI" id="CHEBI:58053"/>
        <dbReference type="ChEBI" id="CHEBI:61402"/>
        <dbReference type="EC" id="3.6.1.66"/>
    </reaction>
</comment>
<feature type="binding site" evidence="10">
    <location>
        <position position="177"/>
    </location>
    <ligand>
        <name>substrate</name>
    </ligand>
</feature>
<evidence type="ECO:0000256" key="3">
    <source>
        <dbReference type="ARBA" id="ARBA00022723"/>
    </source>
</evidence>
<evidence type="ECO:0000256" key="10">
    <source>
        <dbReference type="HAMAP-Rule" id="MF_01405"/>
    </source>
</evidence>
<comment type="caution">
    <text evidence="12">The sequence shown here is derived from an EMBL/GenBank/DDBJ whole genome shotgun (WGS) entry which is preliminary data.</text>
</comment>
<dbReference type="GO" id="GO:0035870">
    <property type="term" value="F:dITP diphosphatase activity"/>
    <property type="evidence" value="ECO:0007669"/>
    <property type="project" value="UniProtKB-UniRule"/>
</dbReference>
<evidence type="ECO:0000313" key="13">
    <source>
        <dbReference type="Proteomes" id="UP000823963"/>
    </source>
</evidence>
<dbReference type="CDD" id="cd00515">
    <property type="entry name" value="HAM1"/>
    <property type="match status" value="1"/>
</dbReference>
<evidence type="ECO:0000256" key="4">
    <source>
        <dbReference type="ARBA" id="ARBA00022741"/>
    </source>
</evidence>
<dbReference type="GO" id="GO:0046872">
    <property type="term" value="F:metal ion binding"/>
    <property type="evidence" value="ECO:0007669"/>
    <property type="project" value="UniProtKB-KW"/>
</dbReference>
<dbReference type="InterPro" id="IPR020922">
    <property type="entry name" value="dITP/XTP_pyrophosphatase"/>
</dbReference>
<feature type="binding site" evidence="10">
    <location>
        <position position="72"/>
    </location>
    <ligand>
        <name>Mg(2+)</name>
        <dbReference type="ChEBI" id="CHEBI:18420"/>
    </ligand>
</feature>
<keyword evidence="5 10" id="KW-0378">Hydrolase</keyword>
<reference evidence="12" key="1">
    <citation type="journal article" date="2021" name="PeerJ">
        <title>Extensive microbial diversity within the chicken gut microbiome revealed by metagenomics and culture.</title>
        <authorList>
            <person name="Gilroy R."/>
            <person name="Ravi A."/>
            <person name="Getino M."/>
            <person name="Pursley I."/>
            <person name="Horton D.L."/>
            <person name="Alikhan N.F."/>
            <person name="Baker D."/>
            <person name="Gharbi K."/>
            <person name="Hall N."/>
            <person name="Watson M."/>
            <person name="Adriaenssens E.M."/>
            <person name="Foster-Nyarko E."/>
            <person name="Jarju S."/>
            <person name="Secka A."/>
            <person name="Antonio M."/>
            <person name="Oren A."/>
            <person name="Chaudhuri R.R."/>
            <person name="La Ragione R."/>
            <person name="Hildebrand F."/>
            <person name="Pallen M.J."/>
        </authorList>
    </citation>
    <scope>NUCLEOTIDE SEQUENCE</scope>
    <source>
        <strain evidence="12">6627</strain>
    </source>
</reference>
<feature type="binding site" evidence="10">
    <location>
        <begin position="8"/>
        <end position="13"/>
    </location>
    <ligand>
        <name>substrate</name>
    </ligand>
</feature>
<dbReference type="InterPro" id="IPR002637">
    <property type="entry name" value="RdgB/HAM1"/>
</dbReference>
<dbReference type="HAMAP" id="MF_01405">
    <property type="entry name" value="Non_canon_purine_NTPase"/>
    <property type="match status" value="1"/>
</dbReference>
<comment type="cofactor">
    <cofactor evidence="10">
        <name>Mg(2+)</name>
        <dbReference type="ChEBI" id="CHEBI:18420"/>
    </cofactor>
    <text evidence="10">Binds 1 Mg(2+) ion per subunit.</text>
</comment>
<feature type="binding site" evidence="10">
    <location>
        <position position="43"/>
    </location>
    <ligand>
        <name>Mg(2+)</name>
        <dbReference type="ChEBI" id="CHEBI:18420"/>
    </ligand>
</feature>
<dbReference type="GO" id="GO:0017111">
    <property type="term" value="F:ribonucleoside triphosphate phosphatase activity"/>
    <property type="evidence" value="ECO:0007669"/>
    <property type="project" value="InterPro"/>
</dbReference>
<dbReference type="PANTHER" id="PTHR11067">
    <property type="entry name" value="INOSINE TRIPHOSPHATE PYROPHOSPHATASE/HAM1 PROTEIN"/>
    <property type="match status" value="1"/>
</dbReference>
<dbReference type="GO" id="GO:0036222">
    <property type="term" value="F:XTP diphosphatase activity"/>
    <property type="evidence" value="ECO:0007669"/>
    <property type="project" value="UniProtKB-UniRule"/>
</dbReference>